<evidence type="ECO:0000313" key="2">
    <source>
        <dbReference type="Proteomes" id="UP000762676"/>
    </source>
</evidence>
<dbReference type="Proteomes" id="UP000762676">
    <property type="component" value="Unassembled WGS sequence"/>
</dbReference>
<gene>
    <name evidence="1" type="ORF">ElyMa_002354200</name>
</gene>
<reference evidence="1 2" key="1">
    <citation type="journal article" date="2021" name="Elife">
        <title>Chloroplast acquisition without the gene transfer in kleptoplastic sea slugs, Plakobranchus ocellatus.</title>
        <authorList>
            <person name="Maeda T."/>
            <person name="Takahashi S."/>
            <person name="Yoshida T."/>
            <person name="Shimamura S."/>
            <person name="Takaki Y."/>
            <person name="Nagai Y."/>
            <person name="Toyoda A."/>
            <person name="Suzuki Y."/>
            <person name="Arimoto A."/>
            <person name="Ishii H."/>
            <person name="Satoh N."/>
            <person name="Nishiyama T."/>
            <person name="Hasebe M."/>
            <person name="Maruyama T."/>
            <person name="Minagawa J."/>
            <person name="Obokata J."/>
            <person name="Shigenobu S."/>
        </authorList>
    </citation>
    <scope>NUCLEOTIDE SEQUENCE [LARGE SCALE GENOMIC DNA]</scope>
</reference>
<dbReference type="EMBL" id="BMAT01004864">
    <property type="protein sequence ID" value="GFR81968.1"/>
    <property type="molecule type" value="Genomic_DNA"/>
</dbReference>
<dbReference type="AlphaFoldDB" id="A0AAV4G859"/>
<sequence length="102" mass="10756">MLTACTLSYNSSTSTTVKTNSTVCLVVVPAASGFLAHKQKAYRPLTKVTLSAKSKTLRSGDTVLSPTPHPPVRCQSDGVSMYTVAALPGPESSVHFVLTFRG</sequence>
<proteinExistence type="predicted"/>
<accession>A0AAV4G859</accession>
<comment type="caution">
    <text evidence="1">The sequence shown here is derived from an EMBL/GenBank/DDBJ whole genome shotgun (WGS) entry which is preliminary data.</text>
</comment>
<evidence type="ECO:0000313" key="1">
    <source>
        <dbReference type="EMBL" id="GFR81968.1"/>
    </source>
</evidence>
<protein>
    <submittedName>
        <fullName evidence="1">Uncharacterized protein</fullName>
    </submittedName>
</protein>
<keyword evidence="2" id="KW-1185">Reference proteome</keyword>
<name>A0AAV4G859_9GAST</name>
<organism evidence="1 2">
    <name type="scientific">Elysia marginata</name>
    <dbReference type="NCBI Taxonomy" id="1093978"/>
    <lineage>
        <taxon>Eukaryota</taxon>
        <taxon>Metazoa</taxon>
        <taxon>Spiralia</taxon>
        <taxon>Lophotrochozoa</taxon>
        <taxon>Mollusca</taxon>
        <taxon>Gastropoda</taxon>
        <taxon>Heterobranchia</taxon>
        <taxon>Euthyneura</taxon>
        <taxon>Panpulmonata</taxon>
        <taxon>Sacoglossa</taxon>
        <taxon>Placobranchoidea</taxon>
        <taxon>Plakobranchidae</taxon>
        <taxon>Elysia</taxon>
    </lineage>
</organism>